<feature type="transmembrane region" description="Helical" evidence="5">
    <location>
        <begin position="77"/>
        <end position="96"/>
    </location>
</feature>
<evidence type="ECO:0000256" key="5">
    <source>
        <dbReference type="SAM" id="Phobius"/>
    </source>
</evidence>
<name>A0A9X9XI59_9PROT</name>
<dbReference type="PANTHER" id="PTHR10846">
    <property type="entry name" value="SODIUM/POTASSIUM/CALCIUM EXCHANGER"/>
    <property type="match status" value="1"/>
</dbReference>
<comment type="caution">
    <text evidence="7">The sequence shown here is derived from an EMBL/GenBank/DDBJ whole genome shotgun (WGS) entry which is preliminary data.</text>
</comment>
<dbReference type="PANTHER" id="PTHR10846:SF8">
    <property type="entry name" value="INNER MEMBRANE PROTEIN YRBG"/>
    <property type="match status" value="1"/>
</dbReference>
<evidence type="ECO:0000259" key="6">
    <source>
        <dbReference type="Pfam" id="PF01699"/>
    </source>
</evidence>
<evidence type="ECO:0000256" key="2">
    <source>
        <dbReference type="ARBA" id="ARBA00022692"/>
    </source>
</evidence>
<feature type="transmembrane region" description="Helical" evidence="5">
    <location>
        <begin position="103"/>
        <end position="120"/>
    </location>
</feature>
<dbReference type="AlphaFoldDB" id="A0A9X9XI59"/>
<evidence type="ECO:0000256" key="4">
    <source>
        <dbReference type="ARBA" id="ARBA00023136"/>
    </source>
</evidence>
<reference evidence="7" key="2">
    <citation type="journal article" date="2021" name="Syst. Appl. Microbiol.">
        <title>Roseomonas hellenica sp. nov., isolated from roots of wild-growing Alkanna tinctoria.</title>
        <authorList>
            <person name="Rat A."/>
            <person name="Naranjo H.D."/>
            <person name="Lebbe L."/>
            <person name="Cnockaert M."/>
            <person name="Krigas N."/>
            <person name="Grigoriadou K."/>
            <person name="Maloupa E."/>
            <person name="Willems A."/>
        </authorList>
    </citation>
    <scope>NUCLEOTIDE SEQUENCE</scope>
    <source>
        <strain evidence="7">LMG 31228</strain>
    </source>
</reference>
<reference evidence="7" key="1">
    <citation type="submission" date="2020-01" db="EMBL/GenBank/DDBJ databases">
        <authorList>
            <person name="Rat A."/>
        </authorList>
    </citation>
    <scope>NUCLEOTIDE SEQUENCE</scope>
    <source>
        <strain evidence="7">LMG 31228</strain>
    </source>
</reference>
<feature type="transmembrane region" description="Helical" evidence="5">
    <location>
        <begin position="254"/>
        <end position="277"/>
    </location>
</feature>
<dbReference type="Gene3D" id="6.10.280.80">
    <property type="entry name" value="NCX, peripheral helical region"/>
    <property type="match status" value="1"/>
</dbReference>
<evidence type="ECO:0000313" key="7">
    <source>
        <dbReference type="EMBL" id="MBR0683395.1"/>
    </source>
</evidence>
<keyword evidence="4 5" id="KW-0472">Membrane</keyword>
<evidence type="ECO:0000256" key="1">
    <source>
        <dbReference type="ARBA" id="ARBA00004141"/>
    </source>
</evidence>
<feature type="transmembrane region" description="Helical" evidence="5">
    <location>
        <begin position="315"/>
        <end position="332"/>
    </location>
</feature>
<feature type="transmembrane region" description="Helical" evidence="5">
    <location>
        <begin position="126"/>
        <end position="143"/>
    </location>
</feature>
<feature type="transmembrane region" description="Helical" evidence="5">
    <location>
        <begin position="186"/>
        <end position="212"/>
    </location>
</feature>
<sequence>MNDALLIAGGLILLVAGGELFVRGAVQIAERMGVSPLLIGLTLVGFGTSTPELVTSVKASLADSPGIAVGNIVGSNIANILVILGLAALITPIAVGRGALRRDGTIVAAVALAFTGVSLFGTLDRAVGTLFLLGLVAYVAYAWREERRGEPDHAAAFEKAQAFEEVHPSGLHATNASAPGAGWKGVAISVGFAFGGLAVVVLGGGLLVDGAVGLARGLGVSETVIGLTIVAIGTSLPELVTSVIAALRRHADVALGNVLGSNIYNILGIGGATALIAPTPIPAAIVAYDGWVMLGVSLLLLLVARTGWRIGRREGAGLLALYALYVWSIWPAA</sequence>
<dbReference type="Proteomes" id="UP001138709">
    <property type="component" value="Unassembled WGS sequence"/>
</dbReference>
<dbReference type="NCBIfam" id="TIGR00367">
    <property type="entry name" value="calcium/sodium antiporter"/>
    <property type="match status" value="1"/>
</dbReference>
<feature type="domain" description="Sodium/calcium exchanger membrane region" evidence="6">
    <location>
        <begin position="189"/>
        <end position="328"/>
    </location>
</feature>
<dbReference type="InterPro" id="IPR004837">
    <property type="entry name" value="NaCa_Exmemb"/>
</dbReference>
<keyword evidence="2 5" id="KW-0812">Transmembrane</keyword>
<feature type="transmembrane region" description="Helical" evidence="5">
    <location>
        <begin position="283"/>
        <end position="303"/>
    </location>
</feature>
<dbReference type="Gene3D" id="1.20.1420.30">
    <property type="entry name" value="NCX, central ion-binding region"/>
    <property type="match status" value="2"/>
</dbReference>
<keyword evidence="8" id="KW-1185">Reference proteome</keyword>
<comment type="subcellular location">
    <subcellularLocation>
        <location evidence="1">Membrane</location>
        <topology evidence="1">Multi-pass membrane protein</topology>
    </subcellularLocation>
</comment>
<organism evidence="7 8">
    <name type="scientific">Neoroseomonas eburnea</name>
    <dbReference type="NCBI Taxonomy" id="1346889"/>
    <lineage>
        <taxon>Bacteria</taxon>
        <taxon>Pseudomonadati</taxon>
        <taxon>Pseudomonadota</taxon>
        <taxon>Alphaproteobacteria</taxon>
        <taxon>Acetobacterales</taxon>
        <taxon>Acetobacteraceae</taxon>
        <taxon>Neoroseomonas</taxon>
    </lineage>
</organism>
<accession>A0A9X9XI59</accession>
<protein>
    <submittedName>
        <fullName evidence="7">Calcium/sodium antiporter</fullName>
    </submittedName>
</protein>
<dbReference type="GO" id="GO:0005886">
    <property type="term" value="C:plasma membrane"/>
    <property type="evidence" value="ECO:0007669"/>
    <property type="project" value="TreeGrafter"/>
</dbReference>
<feature type="transmembrane region" description="Helical" evidence="5">
    <location>
        <begin position="224"/>
        <end position="247"/>
    </location>
</feature>
<dbReference type="GO" id="GO:0008273">
    <property type="term" value="F:calcium, potassium:sodium antiporter activity"/>
    <property type="evidence" value="ECO:0007669"/>
    <property type="project" value="TreeGrafter"/>
</dbReference>
<dbReference type="EMBL" id="JAAEDL010000031">
    <property type="protein sequence ID" value="MBR0683395.1"/>
    <property type="molecule type" value="Genomic_DNA"/>
</dbReference>
<gene>
    <name evidence="7" type="ORF">GXW74_23115</name>
</gene>
<evidence type="ECO:0000313" key="8">
    <source>
        <dbReference type="Proteomes" id="UP001138709"/>
    </source>
</evidence>
<dbReference type="GO" id="GO:0006874">
    <property type="term" value="P:intracellular calcium ion homeostasis"/>
    <property type="evidence" value="ECO:0007669"/>
    <property type="project" value="TreeGrafter"/>
</dbReference>
<dbReference type="GO" id="GO:0005262">
    <property type="term" value="F:calcium channel activity"/>
    <property type="evidence" value="ECO:0007669"/>
    <property type="project" value="TreeGrafter"/>
</dbReference>
<keyword evidence="3 5" id="KW-1133">Transmembrane helix</keyword>
<proteinExistence type="predicted"/>
<dbReference type="Pfam" id="PF01699">
    <property type="entry name" value="Na_Ca_ex"/>
    <property type="match status" value="2"/>
</dbReference>
<dbReference type="InterPro" id="IPR044880">
    <property type="entry name" value="NCX_ion-bd_dom_sf"/>
</dbReference>
<evidence type="ECO:0000256" key="3">
    <source>
        <dbReference type="ARBA" id="ARBA00022989"/>
    </source>
</evidence>
<dbReference type="InterPro" id="IPR004481">
    <property type="entry name" value="K/Na/Ca-exchanger"/>
</dbReference>
<dbReference type="RefSeq" id="WP_211848966.1">
    <property type="nucleotide sequence ID" value="NZ_JAAEDL010000031.1"/>
</dbReference>
<feature type="domain" description="Sodium/calcium exchanger membrane region" evidence="6">
    <location>
        <begin position="5"/>
        <end position="143"/>
    </location>
</feature>